<protein>
    <submittedName>
        <fullName evidence="2">Hormogonium polysaccharide biosynthesis glycosyltransferase HpsE</fullName>
    </submittedName>
</protein>
<dbReference type="CDD" id="cd00761">
    <property type="entry name" value="Glyco_tranf_GTA_type"/>
    <property type="match status" value="1"/>
</dbReference>
<evidence type="ECO:0000313" key="2">
    <source>
        <dbReference type="EMBL" id="MBW4658045.1"/>
    </source>
</evidence>
<evidence type="ECO:0000259" key="1">
    <source>
        <dbReference type="Pfam" id="PF00535"/>
    </source>
</evidence>
<accession>A0A951Q8Y0</accession>
<dbReference type="InterPro" id="IPR001173">
    <property type="entry name" value="Glyco_trans_2-like"/>
</dbReference>
<dbReference type="SUPFAM" id="SSF53448">
    <property type="entry name" value="Nucleotide-diphospho-sugar transferases"/>
    <property type="match status" value="1"/>
</dbReference>
<dbReference type="Gene3D" id="3.90.550.10">
    <property type="entry name" value="Spore Coat Polysaccharide Biosynthesis Protein SpsA, Chain A"/>
    <property type="match status" value="1"/>
</dbReference>
<dbReference type="NCBIfam" id="NF038302">
    <property type="entry name" value="EPS_HpsE"/>
    <property type="match status" value="1"/>
</dbReference>
<dbReference type="Pfam" id="PF00535">
    <property type="entry name" value="Glycos_transf_2"/>
    <property type="match status" value="1"/>
</dbReference>
<proteinExistence type="predicted"/>
<dbReference type="EMBL" id="JAHHHD010000004">
    <property type="protein sequence ID" value="MBW4658045.1"/>
    <property type="molecule type" value="Genomic_DNA"/>
</dbReference>
<dbReference type="PANTHER" id="PTHR22916">
    <property type="entry name" value="GLYCOSYLTRANSFERASE"/>
    <property type="match status" value="1"/>
</dbReference>
<dbReference type="Proteomes" id="UP000757435">
    <property type="component" value="Unassembled WGS sequence"/>
</dbReference>
<reference evidence="2" key="2">
    <citation type="journal article" date="2022" name="Microbiol. Resour. Announc.">
        <title>Metagenome Sequencing to Explore Phylogenomics of Terrestrial Cyanobacteria.</title>
        <authorList>
            <person name="Ward R.D."/>
            <person name="Stajich J.E."/>
            <person name="Johansen J.R."/>
            <person name="Huntemann M."/>
            <person name="Clum A."/>
            <person name="Foster B."/>
            <person name="Foster B."/>
            <person name="Roux S."/>
            <person name="Palaniappan K."/>
            <person name="Varghese N."/>
            <person name="Mukherjee S."/>
            <person name="Reddy T.B.K."/>
            <person name="Daum C."/>
            <person name="Copeland A."/>
            <person name="Chen I.A."/>
            <person name="Ivanova N.N."/>
            <person name="Kyrpides N.C."/>
            <person name="Shapiro N."/>
            <person name="Eloe-Fadrosh E.A."/>
            <person name="Pietrasiak N."/>
        </authorList>
    </citation>
    <scope>NUCLEOTIDE SEQUENCE</scope>
    <source>
        <strain evidence="2">UHER 2000/2452</strain>
    </source>
</reference>
<gene>
    <name evidence="2" type="primary">hpsE</name>
    <name evidence="2" type="ORF">KME15_05185</name>
</gene>
<name>A0A951Q8Y0_9CYAN</name>
<organism evidence="2 3">
    <name type="scientific">Drouetiella hepatica Uher 2000/2452</name>
    <dbReference type="NCBI Taxonomy" id="904376"/>
    <lineage>
        <taxon>Bacteria</taxon>
        <taxon>Bacillati</taxon>
        <taxon>Cyanobacteriota</taxon>
        <taxon>Cyanophyceae</taxon>
        <taxon>Oculatellales</taxon>
        <taxon>Oculatellaceae</taxon>
        <taxon>Drouetiella</taxon>
    </lineage>
</organism>
<comment type="caution">
    <text evidence="2">The sequence shown here is derived from an EMBL/GenBank/DDBJ whole genome shotgun (WGS) entry which is preliminary data.</text>
</comment>
<sequence length="324" mass="37315">MDFTVAIPTYNGEHRLPELLERLRSQSNPANLQWEILIVDNNSSDRTPEVVQSFQAHFPVAIRHLKEPCQGAGYARHTAIRSAQSDLVGLLDDDNLPDETWLSAAYDFAQVHVQAGAYGSQIRGEFEVNPSENLRRILPFLAITERGEQPTCYIRSQGLLPPTAGLVVRKQVWLDYVPEAGILMKLGFKRSDGNHCGEDIEALGYIHRSPWEIWYNPAMKITHKIPAWRLERSYLLPLFRSIGLSRYVTRMLKIQPWKRSLMVMLYIANDFRKSVLHYLKYRSQLQTDLAAACEMELFLGSLLSPFHLWQAYFWQKSIRKKSGL</sequence>
<evidence type="ECO:0000313" key="3">
    <source>
        <dbReference type="Proteomes" id="UP000757435"/>
    </source>
</evidence>
<reference evidence="2" key="1">
    <citation type="submission" date="2021-05" db="EMBL/GenBank/DDBJ databases">
        <authorList>
            <person name="Pietrasiak N."/>
            <person name="Ward R."/>
            <person name="Stajich J.E."/>
            <person name="Kurbessoian T."/>
        </authorList>
    </citation>
    <scope>NUCLEOTIDE SEQUENCE</scope>
    <source>
        <strain evidence="2">UHER 2000/2452</strain>
    </source>
</reference>
<dbReference type="AlphaFoldDB" id="A0A951Q8Y0"/>
<feature type="domain" description="Glycosyltransferase 2-like" evidence="1">
    <location>
        <begin position="4"/>
        <end position="137"/>
    </location>
</feature>
<dbReference type="InterPro" id="IPR029044">
    <property type="entry name" value="Nucleotide-diphossugar_trans"/>
</dbReference>